<proteinExistence type="predicted"/>
<name>A0A3P3XHL1_9SPIR</name>
<accession>A0A3P3XHL1</accession>
<sequence length="290" mass="32211">MAVVISASRRTDIPSFYADWFFERLMEGFVDVRNPFNPKLMRRVLLDPESVGCLVFWTRDARPMLSRLDELEPYAFYFHITIIGYGAALEPSGPLASEAVEMLKALASEIGQNRVIWRYDPVLLAGCYDANWHIRNFAALAKELSGSVRHCVISIYDAYRHTDVRLKKAGFLPLCGARGGEGASEKSSAHYQLLAKELTEIAASEGIFVSFCAEPELQQVQPSLGLGCIDSAIISELTHQSFSSRKDKNQRPACKCIESVDIGSYGTCPRGCLYCYADRTGKKQARNSSG</sequence>
<evidence type="ECO:0008006" key="2">
    <source>
        <dbReference type="Google" id="ProtNLM"/>
    </source>
</evidence>
<dbReference type="AlphaFoldDB" id="A0A3P3XHL1"/>
<protein>
    <recommendedName>
        <fullName evidence="2">DNA repair photolyase</fullName>
    </recommendedName>
</protein>
<dbReference type="Pfam" id="PF08902">
    <property type="entry name" value="DUF1848"/>
    <property type="match status" value="1"/>
</dbReference>
<reference evidence="1" key="1">
    <citation type="submission" date="2017-02" db="EMBL/GenBank/DDBJ databases">
        <authorList>
            <person name="Regsiter A."/>
            <person name="William W."/>
        </authorList>
    </citation>
    <scope>NUCLEOTIDE SEQUENCE</scope>
    <source>
        <strain evidence="1">Bib</strain>
    </source>
</reference>
<organism evidence="1">
    <name type="scientific">uncultured spirochete</name>
    <dbReference type="NCBI Taxonomy" id="156406"/>
    <lineage>
        <taxon>Bacteria</taxon>
        <taxon>Pseudomonadati</taxon>
        <taxon>Spirochaetota</taxon>
        <taxon>Spirochaetia</taxon>
        <taxon>Spirochaetales</taxon>
        <taxon>environmental samples</taxon>
    </lineage>
</organism>
<dbReference type="EMBL" id="FWDM01000014">
    <property type="protein sequence ID" value="SLM12074.1"/>
    <property type="molecule type" value="Genomic_DNA"/>
</dbReference>
<gene>
    <name evidence="1" type="ORF">SPIROBIBN47_210201</name>
</gene>
<evidence type="ECO:0000313" key="1">
    <source>
        <dbReference type="EMBL" id="SLM12074.1"/>
    </source>
</evidence>
<dbReference type="InterPro" id="IPR014998">
    <property type="entry name" value="DUF1848"/>
</dbReference>